<reference evidence="1 2" key="1">
    <citation type="submission" date="2019-02" db="EMBL/GenBank/DDBJ databases">
        <title>Arundinibacter roseus gen. nov., sp. nov., a new member of the family Cytophagaceae.</title>
        <authorList>
            <person name="Szuroczki S."/>
            <person name="Khayer B."/>
            <person name="Sproer C."/>
            <person name="Toumi M."/>
            <person name="Szabo A."/>
            <person name="Felfoldi T."/>
            <person name="Schumann P."/>
            <person name="Toth E."/>
        </authorList>
    </citation>
    <scope>NUCLEOTIDE SEQUENCE [LARGE SCALE GENOMIC DNA]</scope>
    <source>
        <strain evidence="1 2">DMA-k-7a</strain>
    </source>
</reference>
<keyword evidence="2" id="KW-1185">Reference proteome</keyword>
<evidence type="ECO:0000313" key="1">
    <source>
        <dbReference type="EMBL" id="TDB68176.1"/>
    </source>
</evidence>
<gene>
    <name evidence="1" type="ORF">EZE20_04425</name>
</gene>
<dbReference type="RefSeq" id="WP_132114891.1">
    <property type="nucleotide sequence ID" value="NZ_SMJU01000002.1"/>
</dbReference>
<proteinExistence type="predicted"/>
<accession>A0A4R4KMC5</accession>
<dbReference type="Proteomes" id="UP000295706">
    <property type="component" value="Unassembled WGS sequence"/>
</dbReference>
<sequence length="132" mass="15017">MRPSRILHSLLILSLLLAVAACFRPSIPISTGTVYPIDVFMQNENPDRPYSELEWVEISREDTLDTRQKKNSERMLYRGNDAESKDLLTAQLVLKAQKLGADAIMSVQYKYFTSATKEGFVMKGLAIRYRGD</sequence>
<dbReference type="EMBL" id="SMJU01000002">
    <property type="protein sequence ID" value="TDB68176.1"/>
    <property type="molecule type" value="Genomic_DNA"/>
</dbReference>
<protein>
    <recommendedName>
        <fullName evidence="3">Heavy metal-binding domain-containing protein</fullName>
    </recommendedName>
</protein>
<name>A0A4R4KMC5_9BACT</name>
<comment type="caution">
    <text evidence="1">The sequence shown here is derived from an EMBL/GenBank/DDBJ whole genome shotgun (WGS) entry which is preliminary data.</text>
</comment>
<dbReference type="PROSITE" id="PS51257">
    <property type="entry name" value="PROKAR_LIPOPROTEIN"/>
    <property type="match status" value="1"/>
</dbReference>
<organism evidence="1 2">
    <name type="scientific">Arundinibacter roseus</name>
    <dbReference type="NCBI Taxonomy" id="2070510"/>
    <lineage>
        <taxon>Bacteria</taxon>
        <taxon>Pseudomonadati</taxon>
        <taxon>Bacteroidota</taxon>
        <taxon>Cytophagia</taxon>
        <taxon>Cytophagales</taxon>
        <taxon>Spirosomataceae</taxon>
        <taxon>Arundinibacter</taxon>
    </lineage>
</organism>
<dbReference type="AlphaFoldDB" id="A0A4R4KMC5"/>
<evidence type="ECO:0008006" key="3">
    <source>
        <dbReference type="Google" id="ProtNLM"/>
    </source>
</evidence>
<evidence type="ECO:0000313" key="2">
    <source>
        <dbReference type="Proteomes" id="UP000295706"/>
    </source>
</evidence>
<dbReference type="OrthoDB" id="958308at2"/>